<dbReference type="NCBIfam" id="TIGR00050">
    <property type="entry name" value="rRNA_methyl_1"/>
    <property type="match status" value="1"/>
</dbReference>
<dbReference type="Proteomes" id="UP000294480">
    <property type="component" value="Unassembled WGS sequence"/>
</dbReference>
<comment type="caution">
    <text evidence="7">The sequence shown here is derived from an EMBL/GenBank/DDBJ whole genome shotgun (WGS) entry which is preliminary data.</text>
</comment>
<keyword evidence="5" id="KW-0819">tRNA processing</keyword>
<gene>
    <name evidence="5" type="primary">trmJ</name>
    <name evidence="7" type="ORF">DFR44_1352</name>
</gene>
<dbReference type="Pfam" id="PF00588">
    <property type="entry name" value="SpoU_methylase"/>
    <property type="match status" value="1"/>
</dbReference>
<accession>A0A4R6Y0G6</accession>
<evidence type="ECO:0000256" key="2">
    <source>
        <dbReference type="ARBA" id="ARBA00022603"/>
    </source>
</evidence>
<dbReference type="GO" id="GO:0002128">
    <property type="term" value="P:tRNA nucleoside ribose methylation"/>
    <property type="evidence" value="ECO:0007669"/>
    <property type="project" value="TreeGrafter"/>
</dbReference>
<dbReference type="InterPro" id="IPR029028">
    <property type="entry name" value="Alpha/beta_knot_MTases"/>
</dbReference>
<evidence type="ECO:0000313" key="7">
    <source>
        <dbReference type="EMBL" id="TDR27880.1"/>
    </source>
</evidence>
<sequence length="275" mass="29897">MVLGCSRFYISIMPTSHPLTDALAHIRIIIVRTSHPGNVGQVARAMANMGLRELYLTSPRFADMCAQPDAIALASGATDVLDNAVIVPDLATALQGVNCAFAFSARTRDLAPPLRTSGEAAAEVMALFTQAQAENMALPKVAFVFGAERSGLVNDEVMLCQRLCQIEANPEYNSLNLAQAVQVMTYSLRQAALHGYSTPIVEHPALLDSADVAQLDGMLNHWEAMLTDIGMINPNIPTEMMPRLRALFSRTQLSTNEVNFLRGLASTVQRIKKKE</sequence>
<dbReference type="InterPro" id="IPR004384">
    <property type="entry name" value="RNA_MeTrfase_TrmJ/LasT"/>
</dbReference>
<comment type="subunit">
    <text evidence="5">Homodimer.</text>
</comment>
<evidence type="ECO:0000256" key="4">
    <source>
        <dbReference type="ARBA" id="ARBA00022691"/>
    </source>
</evidence>
<dbReference type="InterPro" id="IPR001537">
    <property type="entry name" value="SpoU_MeTrfase"/>
</dbReference>
<dbReference type="GO" id="GO:0005829">
    <property type="term" value="C:cytosol"/>
    <property type="evidence" value="ECO:0007669"/>
    <property type="project" value="TreeGrafter"/>
</dbReference>
<dbReference type="PANTHER" id="PTHR42786">
    <property type="entry name" value="TRNA/RRNA METHYLTRANSFERASE"/>
    <property type="match status" value="1"/>
</dbReference>
<comment type="function">
    <text evidence="5">Catalyzes the formation of 2'O-methylated cytidine (Cm32) or 2'O-methylated uridine (Um32) at position 32 in tRNA.</text>
</comment>
<comment type="catalytic activity">
    <reaction evidence="5">
        <text>cytidine(32) in tRNA + S-adenosyl-L-methionine = 2'-O-methylcytidine(32) in tRNA + S-adenosyl-L-homocysteine + H(+)</text>
        <dbReference type="Rhea" id="RHEA:42932"/>
        <dbReference type="Rhea" id="RHEA-COMP:10288"/>
        <dbReference type="Rhea" id="RHEA-COMP:10289"/>
        <dbReference type="ChEBI" id="CHEBI:15378"/>
        <dbReference type="ChEBI" id="CHEBI:57856"/>
        <dbReference type="ChEBI" id="CHEBI:59789"/>
        <dbReference type="ChEBI" id="CHEBI:74495"/>
        <dbReference type="ChEBI" id="CHEBI:82748"/>
        <dbReference type="EC" id="2.1.1.200"/>
    </reaction>
</comment>
<keyword evidence="4 5" id="KW-0949">S-adenosyl-L-methionine</keyword>
<evidence type="ECO:0000259" key="6">
    <source>
        <dbReference type="Pfam" id="PF00588"/>
    </source>
</evidence>
<comment type="subcellular location">
    <subcellularLocation>
        <location evidence="5">Cytoplasm</location>
    </subcellularLocation>
</comment>
<reference evidence="7 8" key="1">
    <citation type="submission" date="2019-03" db="EMBL/GenBank/DDBJ databases">
        <title>Genomic Encyclopedia of Type Strains, Phase IV (KMG-IV): sequencing the most valuable type-strain genomes for metagenomic binning, comparative biology and taxonomic classification.</title>
        <authorList>
            <person name="Goeker M."/>
        </authorList>
    </citation>
    <scope>NUCLEOTIDE SEQUENCE [LARGE SCALE GENOMIC DNA]</scope>
    <source>
        <strain evidence="7 8">DSM 102852</strain>
    </source>
</reference>
<comment type="catalytic activity">
    <reaction evidence="5">
        <text>uridine(32) in tRNA + S-adenosyl-L-methionine = 2'-O-methyluridine(32) in tRNA + S-adenosyl-L-homocysteine + H(+)</text>
        <dbReference type="Rhea" id="RHEA:42936"/>
        <dbReference type="Rhea" id="RHEA-COMP:10107"/>
        <dbReference type="Rhea" id="RHEA-COMP:10290"/>
        <dbReference type="ChEBI" id="CHEBI:15378"/>
        <dbReference type="ChEBI" id="CHEBI:57856"/>
        <dbReference type="ChEBI" id="CHEBI:59789"/>
        <dbReference type="ChEBI" id="CHEBI:65315"/>
        <dbReference type="ChEBI" id="CHEBI:74478"/>
        <dbReference type="EC" id="2.1.1.200"/>
    </reaction>
</comment>
<evidence type="ECO:0000256" key="1">
    <source>
        <dbReference type="ARBA" id="ARBA00007228"/>
    </source>
</evidence>
<keyword evidence="5" id="KW-0963">Cytoplasm</keyword>
<proteinExistence type="inferred from homology"/>
<evidence type="ECO:0000256" key="5">
    <source>
        <dbReference type="RuleBase" id="RU362024"/>
    </source>
</evidence>
<name>A0A4R6Y0G6_9BURK</name>
<dbReference type="SUPFAM" id="SSF75217">
    <property type="entry name" value="alpha/beta knot"/>
    <property type="match status" value="1"/>
</dbReference>
<dbReference type="EMBL" id="SNZE01000035">
    <property type="protein sequence ID" value="TDR27880.1"/>
    <property type="molecule type" value="Genomic_DNA"/>
</dbReference>
<keyword evidence="2 5" id="KW-0489">Methyltransferase</keyword>
<dbReference type="Gene3D" id="1.10.8.590">
    <property type="match status" value="1"/>
</dbReference>
<dbReference type="PANTHER" id="PTHR42786:SF2">
    <property type="entry name" value="TRNA (CYTIDINE_URIDINE-2'-O-)-METHYLTRANSFERASE TRMJ"/>
    <property type="match status" value="1"/>
</dbReference>
<dbReference type="EC" id="2.1.1.200" evidence="5"/>
<evidence type="ECO:0000256" key="3">
    <source>
        <dbReference type="ARBA" id="ARBA00022679"/>
    </source>
</evidence>
<keyword evidence="3 7" id="KW-0808">Transferase</keyword>
<comment type="similarity">
    <text evidence="1">Belongs to the class IV-like SAM-binding methyltransferase superfamily. RNA methyltransferase TrmH family.</text>
</comment>
<protein>
    <recommendedName>
        <fullName evidence="5">tRNA (cytidine/uridine-2'-O-)-methyltransferase TrmJ</fullName>
        <ecNumber evidence="5">2.1.1.200</ecNumber>
    </recommendedName>
    <alternativeName>
        <fullName evidence="5">tRNA (cytidine(32)/uridine(32)-2'-O)-methyltransferase</fullName>
    </alternativeName>
    <alternativeName>
        <fullName evidence="5">tRNA Cm32/Um32 methyltransferase</fullName>
    </alternativeName>
</protein>
<feature type="domain" description="tRNA/rRNA methyltransferase SpoU type" evidence="6">
    <location>
        <begin position="26"/>
        <end position="186"/>
    </location>
</feature>
<evidence type="ECO:0000313" key="8">
    <source>
        <dbReference type="Proteomes" id="UP000294480"/>
    </source>
</evidence>
<dbReference type="PIRSF" id="PIRSF004808">
    <property type="entry name" value="LasT"/>
    <property type="match status" value="1"/>
</dbReference>
<dbReference type="GO" id="GO:0160206">
    <property type="term" value="F:tRNA (cytidine(32)/uridine(32)-2'-O)-methyltransferase activity"/>
    <property type="evidence" value="ECO:0007669"/>
    <property type="project" value="UniProtKB-EC"/>
</dbReference>
<keyword evidence="8" id="KW-1185">Reference proteome</keyword>
<dbReference type="GO" id="GO:0106339">
    <property type="term" value="F:tRNA (cytidine(32)-2'-O)-methyltransferase activity"/>
    <property type="evidence" value="ECO:0007669"/>
    <property type="project" value="RHEA"/>
</dbReference>
<organism evidence="7 8">
    <name type="scientific">Hydromonas duriensis</name>
    <dbReference type="NCBI Taxonomy" id="1527608"/>
    <lineage>
        <taxon>Bacteria</taxon>
        <taxon>Pseudomonadati</taxon>
        <taxon>Pseudomonadota</taxon>
        <taxon>Betaproteobacteria</taxon>
        <taxon>Burkholderiales</taxon>
        <taxon>Burkholderiaceae</taxon>
        <taxon>Hydromonas</taxon>
    </lineage>
</organism>
<dbReference type="InterPro" id="IPR029026">
    <property type="entry name" value="tRNA_m1G_MTases_N"/>
</dbReference>
<dbReference type="AlphaFoldDB" id="A0A4R6Y0G6"/>
<dbReference type="GO" id="GO:0003723">
    <property type="term" value="F:RNA binding"/>
    <property type="evidence" value="ECO:0007669"/>
    <property type="project" value="InterPro"/>
</dbReference>
<dbReference type="OrthoDB" id="9806346at2"/>
<dbReference type="CDD" id="cd18093">
    <property type="entry name" value="SpoU-like_TrmJ"/>
    <property type="match status" value="1"/>
</dbReference>
<dbReference type="Gene3D" id="3.40.1280.10">
    <property type="match status" value="1"/>
</dbReference>